<organism evidence="2">
    <name type="scientific">Pongo abelii</name>
    <name type="common">Sumatran orangutan</name>
    <name type="synonym">Pongo pygmaeus abelii</name>
    <dbReference type="NCBI Taxonomy" id="9601"/>
    <lineage>
        <taxon>Eukaryota</taxon>
        <taxon>Metazoa</taxon>
        <taxon>Chordata</taxon>
        <taxon>Craniata</taxon>
        <taxon>Vertebrata</taxon>
        <taxon>Euteleostomi</taxon>
        <taxon>Mammalia</taxon>
        <taxon>Eutheria</taxon>
        <taxon>Euarchontoglires</taxon>
        <taxon>Primates</taxon>
        <taxon>Haplorrhini</taxon>
        <taxon>Catarrhini</taxon>
        <taxon>Hominidae</taxon>
        <taxon>Pongo</taxon>
    </lineage>
</organism>
<dbReference type="EMBL" id="NDHI03003565">
    <property type="protein sequence ID" value="PNJ20564.1"/>
    <property type="molecule type" value="Genomic_DNA"/>
</dbReference>
<evidence type="ECO:0000313" key="2">
    <source>
        <dbReference type="EMBL" id="PNJ20564.1"/>
    </source>
</evidence>
<feature type="compositionally biased region" description="Basic and acidic residues" evidence="1">
    <location>
        <begin position="48"/>
        <end position="61"/>
    </location>
</feature>
<sequence length="154" mass="16510">MKEEPAAQLGCCHRPMALGGTGGSLSPSLDFQLFRGDQPAPVGTDLRGLQEDALSMKHEPPGLHASSTNDKKLTVKYPRNKDKLGKQPERAGEGAPCPAFSPHNSSSPPPLQNRKSPSPLAFCPCPPANSISKELPFLLHTFYPGYPLLLPPPH</sequence>
<feature type="region of interest" description="Disordered" evidence="1">
    <location>
        <begin position="1"/>
        <end position="120"/>
    </location>
</feature>
<evidence type="ECO:0000256" key="1">
    <source>
        <dbReference type="SAM" id="MobiDB-lite"/>
    </source>
</evidence>
<feature type="compositionally biased region" description="Basic and acidic residues" evidence="1">
    <location>
        <begin position="69"/>
        <end position="92"/>
    </location>
</feature>
<dbReference type="AlphaFoldDB" id="A0A2J8SIG8"/>
<gene>
    <name evidence="2" type="ORF">CR201_G0042652</name>
</gene>
<protein>
    <submittedName>
        <fullName evidence="2">ZNF683 isoform 8</fullName>
    </submittedName>
</protein>
<accession>A0A2J8SIG8</accession>
<feature type="non-terminal residue" evidence="2">
    <location>
        <position position="154"/>
    </location>
</feature>
<name>A0A2J8SIG8_PONAB</name>
<proteinExistence type="predicted"/>
<comment type="caution">
    <text evidence="2">The sequence shown here is derived from an EMBL/GenBank/DDBJ whole genome shotgun (WGS) entry which is preliminary data.</text>
</comment>
<reference evidence="2" key="1">
    <citation type="submission" date="2017-12" db="EMBL/GenBank/DDBJ databases">
        <title>High-resolution comparative analysis of great ape genomes.</title>
        <authorList>
            <person name="Pollen A."/>
            <person name="Hastie A."/>
            <person name="Hormozdiari F."/>
            <person name="Dougherty M."/>
            <person name="Liu R."/>
            <person name="Chaisson M."/>
            <person name="Hoppe E."/>
            <person name="Hill C."/>
            <person name="Pang A."/>
            <person name="Hillier L."/>
            <person name="Baker C."/>
            <person name="Armstrong J."/>
            <person name="Shendure J."/>
            <person name="Paten B."/>
            <person name="Wilson R."/>
            <person name="Chao H."/>
            <person name="Schneider V."/>
            <person name="Ventura M."/>
            <person name="Kronenberg Z."/>
            <person name="Murali S."/>
            <person name="Gordon D."/>
            <person name="Cantsilieris S."/>
            <person name="Munson K."/>
            <person name="Nelson B."/>
            <person name="Raja A."/>
            <person name="Underwood J."/>
            <person name="Diekhans M."/>
            <person name="Fiddes I."/>
            <person name="Haussler D."/>
            <person name="Eichler E."/>
        </authorList>
    </citation>
    <scope>NUCLEOTIDE SEQUENCE [LARGE SCALE GENOMIC DNA]</scope>
    <source>
        <strain evidence="2">Susie</strain>
    </source>
</reference>